<dbReference type="InterPro" id="IPR003313">
    <property type="entry name" value="AraC-bd"/>
</dbReference>
<dbReference type="InterPro" id="IPR009057">
    <property type="entry name" value="Homeodomain-like_sf"/>
</dbReference>
<accession>A0AAI9J0P0</accession>
<keyword evidence="2 6" id="KW-0238">DNA-binding</keyword>
<dbReference type="InterPro" id="IPR020449">
    <property type="entry name" value="Tscrpt_reg_AraC-type_HTH"/>
</dbReference>
<dbReference type="AlphaFoldDB" id="A0AAI9J0P0"/>
<evidence type="ECO:0000313" key="6">
    <source>
        <dbReference type="EMBL" id="ETH30380.1"/>
    </source>
</evidence>
<keyword evidence="1" id="KW-0805">Transcription regulation</keyword>
<dbReference type="EMBL" id="AXSB02000030">
    <property type="protein sequence ID" value="ETH30380.1"/>
    <property type="molecule type" value="Genomic_DNA"/>
</dbReference>
<gene>
    <name evidence="6" type="ORF">L566_3062</name>
</gene>
<dbReference type="InterPro" id="IPR018062">
    <property type="entry name" value="HTH_AraC-typ_CS"/>
</dbReference>
<protein>
    <submittedName>
        <fullName evidence="6">DNA-binding helix-turn-helix protein</fullName>
    </submittedName>
</protein>
<dbReference type="Pfam" id="PF02311">
    <property type="entry name" value="AraC_binding"/>
    <property type="match status" value="1"/>
</dbReference>
<evidence type="ECO:0000256" key="4">
    <source>
        <dbReference type="ARBA" id="ARBA00023163"/>
    </source>
</evidence>
<dbReference type="PANTHER" id="PTHR11019">
    <property type="entry name" value="HTH-TYPE TRANSCRIPTIONAL REGULATOR NIMR"/>
    <property type="match status" value="1"/>
</dbReference>
<dbReference type="InterPro" id="IPR011051">
    <property type="entry name" value="RmlC_Cupin_sf"/>
</dbReference>
<dbReference type="GO" id="GO:0003700">
    <property type="term" value="F:DNA-binding transcription factor activity"/>
    <property type="evidence" value="ECO:0007669"/>
    <property type="project" value="InterPro"/>
</dbReference>
<dbReference type="GO" id="GO:0043565">
    <property type="term" value="F:sequence-specific DNA binding"/>
    <property type="evidence" value="ECO:0007669"/>
    <property type="project" value="InterPro"/>
</dbReference>
<dbReference type="Gene3D" id="1.10.10.60">
    <property type="entry name" value="Homeodomain-like"/>
    <property type="match status" value="1"/>
</dbReference>
<feature type="domain" description="HTH araC/xylS-type" evidence="5">
    <location>
        <begin position="217"/>
        <end position="294"/>
    </location>
</feature>
<evidence type="ECO:0000256" key="3">
    <source>
        <dbReference type="ARBA" id="ARBA00023159"/>
    </source>
</evidence>
<name>A0AAI9J0P0_BORPT</name>
<dbReference type="PROSITE" id="PS01124">
    <property type="entry name" value="HTH_ARAC_FAMILY_2"/>
    <property type="match status" value="1"/>
</dbReference>
<dbReference type="Gene3D" id="2.60.120.10">
    <property type="entry name" value="Jelly Rolls"/>
    <property type="match status" value="1"/>
</dbReference>
<comment type="caution">
    <text evidence="6">The sequence shown here is derived from an EMBL/GenBank/DDBJ whole genome shotgun (WGS) entry which is preliminary data.</text>
</comment>
<dbReference type="Proteomes" id="UP000018679">
    <property type="component" value="Unassembled WGS sequence"/>
</dbReference>
<reference evidence="6 7" key="1">
    <citation type="journal article" date="2013" name="Genome Announc.">
        <title>Genome Sequences of 28 Bordetella pertussis U.S. Outbreak Strains Dating from 2010 to 2012.</title>
        <authorList>
            <person name="Harvill E.T."/>
            <person name="Goodfield L.L."/>
            <person name="Ivanov Y."/>
            <person name="Meyer J.A."/>
            <person name="Newth C."/>
            <person name="Cassiday P."/>
            <person name="Tondella M.L."/>
            <person name="Liao P."/>
            <person name="Zimmerman J."/>
            <person name="Meert K."/>
            <person name="Wessel D."/>
            <person name="Berger J."/>
            <person name="Dean J.M."/>
            <person name="Holubkov R."/>
            <person name="Burr J."/>
            <person name="Liu T."/>
            <person name="Brinkac L."/>
            <person name="Kim M."/>
            <person name="Losada L."/>
        </authorList>
    </citation>
    <scope>NUCLEOTIDE SEQUENCE [LARGE SCALE GENOMIC DNA]</scope>
    <source>
        <strain evidence="6 7">CHLA-26</strain>
    </source>
</reference>
<keyword evidence="4" id="KW-0804">Transcription</keyword>
<dbReference type="PRINTS" id="PR00032">
    <property type="entry name" value="HTHARAC"/>
</dbReference>
<evidence type="ECO:0000259" key="5">
    <source>
        <dbReference type="PROSITE" id="PS01124"/>
    </source>
</evidence>
<dbReference type="Pfam" id="PF12833">
    <property type="entry name" value="HTH_18"/>
    <property type="match status" value="1"/>
</dbReference>
<sequence length="299" mass="33682">MRMHASVRWLRYSVLLEFDQNYREMDKPAAEAISVAHARAPAVVTRRNRYPADAHVKPHWHDRAQFLCGSSGVMRVATRRRLWVVPPMRALWIPARTVHEIRMSSAVDMRSLYIDAALVRGMPDDCAVLDMTALMRELVVRASTDAPSTRDAPQRHEASDGALDEEYGLLSALMVAELRRLPRCGLDLPLPESAALRGLCERALADLSAFDSAQAQARRLKLSARTLYRRFLDETGLSFARWIQQARLLDAVRRLGDGQAVTDVALDLGYQSPSAFTAMFNRALGCSPREWRRLGEGRE</sequence>
<dbReference type="PROSITE" id="PS00041">
    <property type="entry name" value="HTH_ARAC_FAMILY_1"/>
    <property type="match status" value="1"/>
</dbReference>
<dbReference type="InterPro" id="IPR014710">
    <property type="entry name" value="RmlC-like_jellyroll"/>
</dbReference>
<dbReference type="SUPFAM" id="SSF51182">
    <property type="entry name" value="RmlC-like cupins"/>
    <property type="match status" value="1"/>
</dbReference>
<dbReference type="SUPFAM" id="SSF46689">
    <property type="entry name" value="Homeodomain-like"/>
    <property type="match status" value="1"/>
</dbReference>
<proteinExistence type="predicted"/>
<evidence type="ECO:0000256" key="2">
    <source>
        <dbReference type="ARBA" id="ARBA00023125"/>
    </source>
</evidence>
<organism evidence="6 7">
    <name type="scientific">Bordetella pertussis CHLA-26</name>
    <dbReference type="NCBI Taxonomy" id="1331284"/>
    <lineage>
        <taxon>Bacteria</taxon>
        <taxon>Pseudomonadati</taxon>
        <taxon>Pseudomonadota</taxon>
        <taxon>Betaproteobacteria</taxon>
        <taxon>Burkholderiales</taxon>
        <taxon>Alcaligenaceae</taxon>
        <taxon>Bordetella</taxon>
    </lineage>
</organism>
<dbReference type="InterPro" id="IPR018060">
    <property type="entry name" value="HTH_AraC"/>
</dbReference>
<evidence type="ECO:0000256" key="1">
    <source>
        <dbReference type="ARBA" id="ARBA00023015"/>
    </source>
</evidence>
<keyword evidence="3" id="KW-0010">Activator</keyword>
<dbReference type="CDD" id="cd06124">
    <property type="entry name" value="cupin_NimR-like_N"/>
    <property type="match status" value="1"/>
</dbReference>
<dbReference type="SMART" id="SM00342">
    <property type="entry name" value="HTH_ARAC"/>
    <property type="match status" value="1"/>
</dbReference>
<evidence type="ECO:0000313" key="7">
    <source>
        <dbReference type="Proteomes" id="UP000018679"/>
    </source>
</evidence>
<dbReference type="PANTHER" id="PTHR11019:SF159">
    <property type="entry name" value="TRANSCRIPTIONAL REGULATOR-RELATED"/>
    <property type="match status" value="1"/>
</dbReference>